<dbReference type="Gene3D" id="3.40.50.150">
    <property type="entry name" value="Vaccinia Virus protein VP39"/>
    <property type="match status" value="1"/>
</dbReference>
<dbReference type="Proteomes" id="UP000515679">
    <property type="component" value="Chromosome"/>
</dbReference>
<dbReference type="PROSITE" id="PS50123">
    <property type="entry name" value="CHER"/>
    <property type="match status" value="1"/>
</dbReference>
<evidence type="ECO:0000256" key="2">
    <source>
        <dbReference type="ARBA" id="ARBA00012534"/>
    </source>
</evidence>
<dbReference type="Pfam" id="PF01739">
    <property type="entry name" value="CheR"/>
    <property type="match status" value="1"/>
</dbReference>
<gene>
    <name evidence="7" type="ORF">FPL14_12770</name>
</gene>
<dbReference type="InterPro" id="IPR036804">
    <property type="entry name" value="CheR_N_sf"/>
</dbReference>
<proteinExistence type="predicted"/>
<evidence type="ECO:0000256" key="5">
    <source>
        <dbReference type="ARBA" id="ARBA00022691"/>
    </source>
</evidence>
<comment type="catalytic activity">
    <reaction evidence="1">
        <text>L-glutamyl-[protein] + S-adenosyl-L-methionine = [protein]-L-glutamate 5-O-methyl ester + S-adenosyl-L-homocysteine</text>
        <dbReference type="Rhea" id="RHEA:24452"/>
        <dbReference type="Rhea" id="RHEA-COMP:10208"/>
        <dbReference type="Rhea" id="RHEA-COMP:10311"/>
        <dbReference type="ChEBI" id="CHEBI:29973"/>
        <dbReference type="ChEBI" id="CHEBI:57856"/>
        <dbReference type="ChEBI" id="CHEBI:59789"/>
        <dbReference type="ChEBI" id="CHEBI:82795"/>
        <dbReference type="EC" id="2.1.1.80"/>
    </reaction>
</comment>
<keyword evidence="3 7" id="KW-0489">Methyltransferase</keyword>
<protein>
    <recommendedName>
        <fullName evidence="2">protein-glutamate O-methyltransferase</fullName>
        <ecNumber evidence="2">2.1.1.80</ecNumber>
    </recommendedName>
</protein>
<dbReference type="InterPro" id="IPR000780">
    <property type="entry name" value="CheR_MeTrfase"/>
</dbReference>
<dbReference type="SUPFAM" id="SSF47757">
    <property type="entry name" value="Chemotaxis receptor methyltransferase CheR, N-terminal domain"/>
    <property type="match status" value="1"/>
</dbReference>
<dbReference type="EC" id="2.1.1.80" evidence="2"/>
<dbReference type="AlphaFoldDB" id="A0A7G5C716"/>
<dbReference type="InterPro" id="IPR022641">
    <property type="entry name" value="CheR_N"/>
</dbReference>
<dbReference type="InterPro" id="IPR026024">
    <property type="entry name" value="Chemotaxis_MeTrfase_CheR"/>
</dbReference>
<dbReference type="EMBL" id="CP041969">
    <property type="protein sequence ID" value="QMV45000.1"/>
    <property type="molecule type" value="Genomic_DNA"/>
</dbReference>
<keyword evidence="8" id="KW-1185">Reference proteome</keyword>
<dbReference type="InterPro" id="IPR022642">
    <property type="entry name" value="CheR_C"/>
</dbReference>
<evidence type="ECO:0000313" key="7">
    <source>
        <dbReference type="EMBL" id="QMV45000.1"/>
    </source>
</evidence>
<dbReference type="CDD" id="cd02440">
    <property type="entry name" value="AdoMet_MTases"/>
    <property type="match status" value="1"/>
</dbReference>
<keyword evidence="4 7" id="KW-0808">Transferase</keyword>
<evidence type="ECO:0000256" key="3">
    <source>
        <dbReference type="ARBA" id="ARBA00022603"/>
    </source>
</evidence>
<dbReference type="PIRSF" id="PIRSF000410">
    <property type="entry name" value="CheR"/>
    <property type="match status" value="1"/>
</dbReference>
<dbReference type="SUPFAM" id="SSF53335">
    <property type="entry name" value="S-adenosyl-L-methionine-dependent methyltransferases"/>
    <property type="match status" value="1"/>
</dbReference>
<name>A0A7G5C716_9BACL</name>
<sequence length="257" mass="30178">MDQDFVQFMGLFKKRTGIDLALYKENQMKRRLANLKDKRGFGTFVDFYYAMERSAELLDEMLEHMTINVSEFYRNAQRWSIMEKRVIPSVLQNNGRIKCWSAACSTGEEPYSLALMLTAFLSVKDIQVLATDIDKSVLEKAREGVYQADSVKEVPKPYLDQYFTLRDRRYAVSEEIKRCVRFKQHNLLADPYESNFDLILCRNVLIYFTDEAKETLFEKFGKSLKKGGYLFIGGSEQIVHPQRYGLEPMDTFFYRKQ</sequence>
<feature type="domain" description="CheR-type methyltransferase" evidence="6">
    <location>
        <begin position="1"/>
        <end position="257"/>
    </location>
</feature>
<dbReference type="Pfam" id="PF03705">
    <property type="entry name" value="CheR_N"/>
    <property type="match status" value="1"/>
</dbReference>
<dbReference type="SMART" id="SM00138">
    <property type="entry name" value="MeTrc"/>
    <property type="match status" value="1"/>
</dbReference>
<reference evidence="7 8" key="1">
    <citation type="submission" date="2019-07" db="EMBL/GenBank/DDBJ databases">
        <authorList>
            <person name="Kim J.K."/>
            <person name="Cheong H.-M."/>
            <person name="Choi Y."/>
            <person name="Hwang K.J."/>
            <person name="Lee S."/>
            <person name="Choi C."/>
        </authorList>
    </citation>
    <scope>NUCLEOTIDE SEQUENCE [LARGE SCALE GENOMIC DNA]</scope>
    <source>
        <strain evidence="7 8">KS 22</strain>
    </source>
</reference>
<accession>A0A7G5C716</accession>
<dbReference type="PRINTS" id="PR00996">
    <property type="entry name" value="CHERMTFRASE"/>
</dbReference>
<keyword evidence="5" id="KW-0949">S-adenosyl-L-methionine</keyword>
<dbReference type="KEGG" id="cchl:FPL14_12770"/>
<dbReference type="GO" id="GO:0032259">
    <property type="term" value="P:methylation"/>
    <property type="evidence" value="ECO:0007669"/>
    <property type="project" value="UniProtKB-KW"/>
</dbReference>
<organism evidence="7 8">
    <name type="scientific">Cohnella cholangitidis</name>
    <dbReference type="NCBI Taxonomy" id="2598458"/>
    <lineage>
        <taxon>Bacteria</taxon>
        <taxon>Bacillati</taxon>
        <taxon>Bacillota</taxon>
        <taxon>Bacilli</taxon>
        <taxon>Bacillales</taxon>
        <taxon>Paenibacillaceae</taxon>
        <taxon>Cohnella</taxon>
    </lineage>
</organism>
<evidence type="ECO:0000259" key="6">
    <source>
        <dbReference type="PROSITE" id="PS50123"/>
    </source>
</evidence>
<dbReference type="PANTHER" id="PTHR24422:SF19">
    <property type="entry name" value="CHEMOTAXIS PROTEIN METHYLTRANSFERASE"/>
    <property type="match status" value="1"/>
</dbReference>
<evidence type="ECO:0000256" key="1">
    <source>
        <dbReference type="ARBA" id="ARBA00001541"/>
    </source>
</evidence>
<dbReference type="Gene3D" id="1.10.155.10">
    <property type="entry name" value="Chemotaxis receptor methyltransferase CheR, N-terminal domain"/>
    <property type="match status" value="1"/>
</dbReference>
<dbReference type="PANTHER" id="PTHR24422">
    <property type="entry name" value="CHEMOTAXIS PROTEIN METHYLTRANSFERASE"/>
    <property type="match status" value="1"/>
</dbReference>
<dbReference type="InterPro" id="IPR029063">
    <property type="entry name" value="SAM-dependent_MTases_sf"/>
</dbReference>
<evidence type="ECO:0000256" key="4">
    <source>
        <dbReference type="ARBA" id="ARBA00022679"/>
    </source>
</evidence>
<dbReference type="GO" id="GO:0008983">
    <property type="term" value="F:protein-glutamate O-methyltransferase activity"/>
    <property type="evidence" value="ECO:0007669"/>
    <property type="project" value="UniProtKB-EC"/>
</dbReference>
<evidence type="ECO:0000313" key="8">
    <source>
        <dbReference type="Proteomes" id="UP000515679"/>
    </source>
</evidence>
<dbReference type="InterPro" id="IPR050903">
    <property type="entry name" value="Bact_Chemotaxis_MeTrfase"/>
</dbReference>